<evidence type="ECO:0000313" key="2">
    <source>
        <dbReference type="EMBL" id="PCD38328.1"/>
    </source>
</evidence>
<accession>A0A2H3HF32</accession>
<organism evidence="2 3">
    <name type="scientific">Fusarium oxysporum f. sp. radicis-cucumerinum</name>
    <dbReference type="NCBI Taxonomy" id="327505"/>
    <lineage>
        <taxon>Eukaryota</taxon>
        <taxon>Fungi</taxon>
        <taxon>Dikarya</taxon>
        <taxon>Ascomycota</taxon>
        <taxon>Pezizomycotina</taxon>
        <taxon>Sordariomycetes</taxon>
        <taxon>Hypocreomycetidae</taxon>
        <taxon>Hypocreales</taxon>
        <taxon>Nectriaceae</taxon>
        <taxon>Fusarium</taxon>
        <taxon>Fusarium oxysporum species complex</taxon>
    </lineage>
</organism>
<feature type="region of interest" description="Disordered" evidence="1">
    <location>
        <begin position="1"/>
        <end position="21"/>
    </location>
</feature>
<dbReference type="STRING" id="327505.A0A2H3HF32"/>
<feature type="region of interest" description="Disordered" evidence="1">
    <location>
        <begin position="386"/>
        <end position="411"/>
    </location>
</feature>
<proteinExistence type="predicted"/>
<comment type="caution">
    <text evidence="2">The sequence shown here is derived from an EMBL/GenBank/DDBJ whole genome shotgun (WGS) entry which is preliminary data.</text>
</comment>
<reference evidence="2 3" key="2">
    <citation type="journal article" date="2017" name="Sci. Rep.">
        <title>A mobile pathogenicity chromosome in Fusarium oxysporum for infection of multiple cucurbit species.</title>
        <authorList>
            <person name="van Dam P."/>
            <person name="Fokkens L."/>
            <person name="Ayukawa Y."/>
            <person name="van der Gragt M."/>
            <person name="Ter Horst A."/>
            <person name="Brankovics B."/>
            <person name="Houterman P.M."/>
            <person name="Arie T."/>
            <person name="Rep M."/>
        </authorList>
    </citation>
    <scope>NUCLEOTIDE SEQUENCE [LARGE SCALE GENOMIC DNA]</scope>
    <source>
        <strain evidence="2 3">Forc016</strain>
    </source>
</reference>
<name>A0A2H3HF32_FUSOX</name>
<gene>
    <name evidence="2" type="ORF">AU210_006803</name>
</gene>
<protein>
    <submittedName>
        <fullName evidence="2">Uncharacterized protein</fullName>
    </submittedName>
</protein>
<evidence type="ECO:0000256" key="1">
    <source>
        <dbReference type="SAM" id="MobiDB-lite"/>
    </source>
</evidence>
<sequence>MGSGKGNSSRSSRSSKRAPAECSVSKCDRAVACYSNGKDADYCKPRERVLKVLSKSITYRTSDCCEFGPRCNTRTRSKDKFCDKHSECAWLKCNTKLLDVEGGDFKYSNIGHGYWLCRDHSCKAKDKDKQCYEERDKNSQYCTKHSKEFQCKFTKCDSDRDDSERYCKKHHCEVADCHHRTYILPHDEMLARDGRRCIRHQCCIAPGGCKGYSLLNDKGEPTKLCANHGKCQFLHGCDAIVQGDSRFCTDHECDQPDCLQPRDVHQNATMRWCHIHLCSAPGCPDFANGHGHAHPQKCFRHTCQRRDCSEIVKDSNPNSNFCQTHACADPACPNESTIPGGYCLTHVCTTPGCRAPRERGSPFFAYLCRLHGDERLAEQQEIHYIHTATPSRATSRSGSRASSYDSRRRPRTYADQEYYHSAYRDPVQAAEAHRRYRGMNREYMATPRMNMDWAGYGPYRHQD</sequence>
<dbReference type="AlphaFoldDB" id="A0A2H3HF32"/>
<evidence type="ECO:0000313" key="3">
    <source>
        <dbReference type="Proteomes" id="UP000219602"/>
    </source>
</evidence>
<reference evidence="2 3" key="1">
    <citation type="journal article" date="2016" name="Environ. Microbiol.">
        <title>Effector profiles distinguish formae speciales of Fusarium oxysporum.</title>
        <authorList>
            <person name="van Dam P."/>
            <person name="Fokkens L."/>
            <person name="Schmidt S.M."/>
            <person name="Linmans J.H."/>
            <person name="Kistler H.C."/>
            <person name="Ma L.J."/>
            <person name="Rep M."/>
        </authorList>
    </citation>
    <scope>NUCLEOTIDE SEQUENCE [LARGE SCALE GENOMIC DNA]</scope>
    <source>
        <strain evidence="2 3">Forc016</strain>
    </source>
</reference>
<feature type="compositionally biased region" description="Low complexity" evidence="1">
    <location>
        <begin position="1"/>
        <end position="12"/>
    </location>
</feature>
<dbReference type="Proteomes" id="UP000219602">
    <property type="component" value="Chromosome 5"/>
</dbReference>
<dbReference type="EMBL" id="MABQ02000004">
    <property type="protein sequence ID" value="PCD38328.1"/>
    <property type="molecule type" value="Genomic_DNA"/>
</dbReference>
<feature type="compositionally biased region" description="Low complexity" evidence="1">
    <location>
        <begin position="387"/>
        <end position="404"/>
    </location>
</feature>